<feature type="transmembrane region" description="Helical" evidence="1">
    <location>
        <begin position="12"/>
        <end position="30"/>
    </location>
</feature>
<dbReference type="eggNOG" id="ENOG5030AU5">
    <property type="taxonomic scope" value="Bacteria"/>
</dbReference>
<feature type="transmembrane region" description="Helical" evidence="1">
    <location>
        <begin position="352"/>
        <end position="375"/>
    </location>
</feature>
<feature type="transmembrane region" description="Helical" evidence="1">
    <location>
        <begin position="237"/>
        <end position="257"/>
    </location>
</feature>
<feature type="transmembrane region" description="Helical" evidence="1">
    <location>
        <begin position="263"/>
        <end position="283"/>
    </location>
</feature>
<keyword evidence="1" id="KW-0812">Transmembrane</keyword>
<organism evidence="2 3">
    <name type="scientific">Lactobacillus ultunensis DSM 16047</name>
    <dbReference type="NCBI Taxonomy" id="525365"/>
    <lineage>
        <taxon>Bacteria</taxon>
        <taxon>Bacillati</taxon>
        <taxon>Bacillota</taxon>
        <taxon>Bacilli</taxon>
        <taxon>Lactobacillales</taxon>
        <taxon>Lactobacillaceae</taxon>
        <taxon>Lactobacillus</taxon>
    </lineage>
</organism>
<proteinExistence type="predicted"/>
<feature type="transmembrane region" description="Helical" evidence="1">
    <location>
        <begin position="210"/>
        <end position="228"/>
    </location>
</feature>
<gene>
    <name evidence="2" type="ORF">HMPREF0548_1155</name>
</gene>
<evidence type="ECO:0008006" key="4">
    <source>
        <dbReference type="Google" id="ProtNLM"/>
    </source>
</evidence>
<dbReference type="EMBL" id="ACGU01000055">
    <property type="protein sequence ID" value="EEJ71913.1"/>
    <property type="molecule type" value="Genomic_DNA"/>
</dbReference>
<feature type="transmembrane region" description="Helical" evidence="1">
    <location>
        <begin position="36"/>
        <end position="54"/>
    </location>
</feature>
<accession>C2ENA9</accession>
<feature type="transmembrane region" description="Helical" evidence="1">
    <location>
        <begin position="312"/>
        <end position="331"/>
    </location>
</feature>
<evidence type="ECO:0000313" key="3">
    <source>
        <dbReference type="Proteomes" id="UP000005583"/>
    </source>
</evidence>
<dbReference type="HOGENOM" id="CLU_643713_0_0_9"/>
<evidence type="ECO:0000313" key="2">
    <source>
        <dbReference type="EMBL" id="EEJ71913.1"/>
    </source>
</evidence>
<comment type="caution">
    <text evidence="2">The sequence shown here is derived from an EMBL/GenBank/DDBJ whole genome shotgun (WGS) entry which is preliminary data.</text>
</comment>
<keyword evidence="1" id="KW-0472">Membrane</keyword>
<sequence>MKFLITNLEAMSLGYVVIPNILFIVYFTQNGRHTEFAWPAILFYVIVKTIPYAVRAFGKIKNPYKILTRSLIIALVGAYLTLFSPTIIEGAILLGIGFASIQPAYQELKDTYKKQKNWSYGKEALYGIFYLIAILALGMCLASISFNYFVIELLVLIILMLYTVHRLSSPWKNNPVFTGPFHFKPLIPTILIFLMTLGARVLKQTGDKEVVFMTLTMWIIMLFGFNCLQQKFKASRLWTFWTGAVNNFFLIYSIFYFDALGKFNYLYLAYCLYIFATIGGMILARKIKSSKALLQGCLVGFIISLVPNMWTFLIGLLISCLFCSITNQWVWQRYRQDKEIPALNTRFVKQHYNILGSIASQITLISLLIINNFLFNQNTNQILSAYYNHTIINGMNWPLWITRLGCILLLVTVLSILFVREKLDNND</sequence>
<keyword evidence="3" id="KW-1185">Reference proteome</keyword>
<feature type="transmembrane region" description="Helical" evidence="1">
    <location>
        <begin position="125"/>
        <end position="144"/>
    </location>
</feature>
<feature type="transmembrane region" description="Helical" evidence="1">
    <location>
        <begin position="150"/>
        <end position="169"/>
    </location>
</feature>
<dbReference type="STRING" id="525365.HMPREF0548_1155"/>
<evidence type="ECO:0000256" key="1">
    <source>
        <dbReference type="SAM" id="Phobius"/>
    </source>
</evidence>
<dbReference type="OrthoDB" id="2298488at2"/>
<reference evidence="2 3" key="1">
    <citation type="submission" date="2009-01" db="EMBL/GenBank/DDBJ databases">
        <authorList>
            <person name="Qin X."/>
            <person name="Bachman B."/>
            <person name="Battles P."/>
            <person name="Bell A."/>
            <person name="Bess C."/>
            <person name="Bickham C."/>
            <person name="Chaboub L."/>
            <person name="Chen D."/>
            <person name="Coyle M."/>
            <person name="Deiros D.R."/>
            <person name="Dinh H."/>
            <person name="Forbes L."/>
            <person name="Fowler G."/>
            <person name="Francisco L."/>
            <person name="Fu Q."/>
            <person name="Gubbala S."/>
            <person name="Hale W."/>
            <person name="Han Y."/>
            <person name="Hemphill L."/>
            <person name="Highlander S.K."/>
            <person name="Hirani K."/>
            <person name="Hogues M."/>
            <person name="Jackson L."/>
            <person name="Jakkamsetti A."/>
            <person name="Javaid M."/>
            <person name="Jiang H."/>
            <person name="Korchina V."/>
            <person name="Kovar C."/>
            <person name="Lara F."/>
            <person name="Lee S."/>
            <person name="Mata R."/>
            <person name="Mathew T."/>
            <person name="Moen C."/>
            <person name="Morales K."/>
            <person name="Munidasa M."/>
            <person name="Nazareth L."/>
            <person name="Ngo R."/>
            <person name="Nguyen L."/>
            <person name="Okwuonu G."/>
            <person name="Ongeri F."/>
            <person name="Patil S."/>
            <person name="Petrosino J."/>
            <person name="Pham C."/>
            <person name="Pham P."/>
            <person name="Pu L.-L."/>
            <person name="Puazo M."/>
            <person name="Raj R."/>
            <person name="Reid J."/>
            <person name="Rouhana J."/>
            <person name="Saada N."/>
            <person name="Shang Y."/>
            <person name="Simmons D."/>
            <person name="Thornton R."/>
            <person name="Warren J."/>
            <person name="Weissenberger G."/>
            <person name="Zhang J."/>
            <person name="Zhang L."/>
            <person name="Zhou C."/>
            <person name="Zhu D."/>
            <person name="Muzny D."/>
            <person name="Worley K."/>
            <person name="Gibbs R."/>
        </authorList>
    </citation>
    <scope>NUCLEOTIDE SEQUENCE [LARGE SCALE GENOMIC DNA]</scope>
    <source>
        <strain evidence="2 3">DSM 16047</strain>
    </source>
</reference>
<dbReference type="AlphaFoldDB" id="C2ENA9"/>
<feature type="transmembrane region" description="Helical" evidence="1">
    <location>
        <begin position="181"/>
        <end position="198"/>
    </location>
</feature>
<feature type="transmembrane region" description="Helical" evidence="1">
    <location>
        <begin position="66"/>
        <end position="82"/>
    </location>
</feature>
<dbReference type="RefSeq" id="WP_007125683.1">
    <property type="nucleotide sequence ID" value="NZ_AZFO01000010.1"/>
</dbReference>
<dbReference type="Proteomes" id="UP000005583">
    <property type="component" value="Unassembled WGS sequence"/>
</dbReference>
<keyword evidence="1" id="KW-1133">Transmembrane helix</keyword>
<name>C2ENA9_9LACO</name>
<dbReference type="PATRIC" id="fig|525365.8.peg.175"/>
<protein>
    <recommendedName>
        <fullName evidence="4">MFS transporter</fullName>
    </recommendedName>
</protein>
<feature type="transmembrane region" description="Helical" evidence="1">
    <location>
        <begin position="395"/>
        <end position="419"/>
    </location>
</feature>